<evidence type="ECO:0000256" key="2">
    <source>
        <dbReference type="ARBA" id="ARBA00005124"/>
    </source>
</evidence>
<organism evidence="9 10">
    <name type="scientific">Hadarchaeum yellowstonense</name>
    <dbReference type="NCBI Taxonomy" id="1776334"/>
    <lineage>
        <taxon>Archaea</taxon>
        <taxon>Methanobacteriati</taxon>
        <taxon>Candidatus Hadarchaeota</taxon>
        <taxon>Candidatus Hadarchaeia</taxon>
        <taxon>Candidatus Hadarchaeales</taxon>
        <taxon>Candidatus Hadarchaeaceae</taxon>
        <taxon>Candidatus Hadarchaeum</taxon>
    </lineage>
</organism>
<proteinExistence type="predicted"/>
<comment type="pathway">
    <text evidence="1">Protein modification; protein lipoylation via exogenous pathway; protein N(6)-(lipoyl)lysine from lipoate: step 2/2.</text>
</comment>
<evidence type="ECO:0000256" key="1">
    <source>
        <dbReference type="ARBA" id="ARBA00005085"/>
    </source>
</evidence>
<reference evidence="9 10" key="1">
    <citation type="journal article" date="2016" name="Nat. Microbiol.">
        <title>Genomic inference of the metabolism of cosmopolitan subsurface Archaea, Hadesarchaea.</title>
        <authorList>
            <person name="Baker B.J."/>
            <person name="Saw J.H."/>
            <person name="Lind A.E."/>
            <person name="Lazar C.S."/>
            <person name="Hinrichs K.-U."/>
            <person name="Teske A.P."/>
            <person name="Ettema T.J."/>
        </authorList>
    </citation>
    <scope>NUCLEOTIDE SEQUENCE [LARGE SCALE GENOMIC DNA]</scope>
</reference>
<keyword evidence="6" id="KW-0067">ATP-binding</keyword>
<feature type="domain" description="Lipoate protein ligase C-terminal" evidence="8">
    <location>
        <begin position="7"/>
        <end position="66"/>
    </location>
</feature>
<keyword evidence="4" id="KW-0436">Ligase</keyword>
<dbReference type="AlphaFoldDB" id="A0A147K177"/>
<dbReference type="SUPFAM" id="SSF82649">
    <property type="entry name" value="SufE/NifU"/>
    <property type="match status" value="1"/>
</dbReference>
<evidence type="ECO:0000313" key="9">
    <source>
        <dbReference type="EMBL" id="KUO42623.1"/>
    </source>
</evidence>
<name>A0A147K177_HADYE</name>
<evidence type="ECO:0000259" key="8">
    <source>
        <dbReference type="Pfam" id="PF10437"/>
    </source>
</evidence>
<evidence type="ECO:0000256" key="4">
    <source>
        <dbReference type="ARBA" id="ARBA00022598"/>
    </source>
</evidence>
<dbReference type="UniPathway" id="UPA00537">
    <property type="reaction ID" value="UER00594"/>
</dbReference>
<keyword evidence="5" id="KW-0547">Nucleotide-binding</keyword>
<dbReference type="STRING" id="1776334.APZ16_01770"/>
<dbReference type="EMBL" id="LQMQ01000002">
    <property type="protein sequence ID" value="KUO42623.1"/>
    <property type="molecule type" value="Genomic_DNA"/>
</dbReference>
<evidence type="ECO:0000256" key="6">
    <source>
        <dbReference type="ARBA" id="ARBA00022840"/>
    </source>
</evidence>
<evidence type="ECO:0000256" key="7">
    <source>
        <dbReference type="ARBA" id="ARBA00048037"/>
    </source>
</evidence>
<evidence type="ECO:0000313" key="10">
    <source>
        <dbReference type="Proteomes" id="UP000074294"/>
    </source>
</evidence>
<gene>
    <name evidence="9" type="ORF">APZ16_01770</name>
</gene>
<comment type="caution">
    <text evidence="9">The sequence shown here is derived from an EMBL/GenBank/DDBJ whole genome shotgun (WGS) entry which is preliminary data.</text>
</comment>
<evidence type="ECO:0000256" key="5">
    <source>
        <dbReference type="ARBA" id="ARBA00022741"/>
    </source>
</evidence>
<comment type="pathway">
    <text evidence="2">Protein modification; protein lipoylation via exogenous pathway; protein N(6)-(lipoyl)lysine from lipoate: step 1/2.</text>
</comment>
<comment type="catalytic activity">
    <reaction evidence="7">
        <text>L-lysyl-[lipoyl-carrier protein] + (R)-lipoate + ATP = N(6)-[(R)-lipoyl]-L-lysyl-[lipoyl-carrier protein] + AMP + diphosphate + H(+)</text>
        <dbReference type="Rhea" id="RHEA:49288"/>
        <dbReference type="Rhea" id="RHEA-COMP:10500"/>
        <dbReference type="Rhea" id="RHEA-COMP:10502"/>
        <dbReference type="ChEBI" id="CHEBI:15378"/>
        <dbReference type="ChEBI" id="CHEBI:29969"/>
        <dbReference type="ChEBI" id="CHEBI:30616"/>
        <dbReference type="ChEBI" id="CHEBI:33019"/>
        <dbReference type="ChEBI" id="CHEBI:83088"/>
        <dbReference type="ChEBI" id="CHEBI:83099"/>
        <dbReference type="ChEBI" id="CHEBI:456215"/>
        <dbReference type="EC" id="6.3.1.20"/>
    </reaction>
</comment>
<protein>
    <recommendedName>
        <fullName evidence="3">lipoate--protein ligase</fullName>
        <ecNumber evidence="3">6.3.1.20</ecNumber>
    </recommendedName>
</protein>
<dbReference type="EC" id="6.3.1.20" evidence="3"/>
<dbReference type="Pfam" id="PF10437">
    <property type="entry name" value="Lip_prot_lig_C"/>
    <property type="match status" value="1"/>
</dbReference>
<dbReference type="GO" id="GO:0016979">
    <property type="term" value="F:lipoate-protein ligase activity"/>
    <property type="evidence" value="ECO:0007669"/>
    <property type="project" value="UniProtKB-EC"/>
</dbReference>
<dbReference type="Proteomes" id="UP000074294">
    <property type="component" value="Unassembled WGS sequence"/>
</dbReference>
<dbReference type="GO" id="GO:0005524">
    <property type="term" value="F:ATP binding"/>
    <property type="evidence" value="ECO:0007669"/>
    <property type="project" value="UniProtKB-KW"/>
</dbReference>
<evidence type="ECO:0000256" key="3">
    <source>
        <dbReference type="ARBA" id="ARBA00012367"/>
    </source>
</evidence>
<dbReference type="Gene3D" id="3.30.390.50">
    <property type="entry name" value="CO dehydrogenase flavoprotein, C-terminal domain"/>
    <property type="match status" value="1"/>
</dbReference>
<accession>A0A147K177</accession>
<dbReference type="InterPro" id="IPR019491">
    <property type="entry name" value="Lipoate_protein_ligase_C"/>
</dbReference>
<sequence>MKYGEFKAPKGVIKVELLLSGDVISRISLSGDFFIYPEEALERLESSLTGVKVDFDNLMAAVKKFYQDTGAQTPLLTPEHWVEAILRAARS</sequence>
<dbReference type="GO" id="GO:0009249">
    <property type="term" value="P:protein lipoylation"/>
    <property type="evidence" value="ECO:0007669"/>
    <property type="project" value="UniProtKB-ARBA"/>
</dbReference>